<name>A0ABP8Y2T8_9MICO</name>
<dbReference type="Pfam" id="PF13692">
    <property type="entry name" value="Glyco_trans_1_4"/>
    <property type="match status" value="1"/>
</dbReference>
<keyword evidence="7" id="KW-1185">Reference proteome</keyword>
<evidence type="ECO:0000256" key="3">
    <source>
        <dbReference type="ARBA" id="ARBA00022679"/>
    </source>
</evidence>
<evidence type="ECO:0000259" key="5">
    <source>
        <dbReference type="Pfam" id="PF13579"/>
    </source>
</evidence>
<accession>A0ABP8Y2T8</accession>
<reference evidence="7" key="1">
    <citation type="journal article" date="2019" name="Int. J. Syst. Evol. Microbiol.">
        <title>The Global Catalogue of Microorganisms (GCM) 10K type strain sequencing project: providing services to taxonomists for standard genome sequencing and annotation.</title>
        <authorList>
            <consortium name="The Broad Institute Genomics Platform"/>
            <consortium name="The Broad Institute Genome Sequencing Center for Infectious Disease"/>
            <person name="Wu L."/>
            <person name="Ma J."/>
        </authorList>
    </citation>
    <scope>NUCLEOTIDE SEQUENCE [LARGE SCALE GENOMIC DNA]</scope>
    <source>
        <strain evidence="7">JCM 18961</strain>
    </source>
</reference>
<dbReference type="InterPro" id="IPR028098">
    <property type="entry name" value="Glyco_trans_4-like_N"/>
</dbReference>
<keyword evidence="2" id="KW-0328">Glycosyltransferase</keyword>
<evidence type="ECO:0000313" key="7">
    <source>
        <dbReference type="Proteomes" id="UP001500556"/>
    </source>
</evidence>
<comment type="caution">
    <text evidence="6">The sequence shown here is derived from an EMBL/GenBank/DDBJ whole genome shotgun (WGS) entry which is preliminary data.</text>
</comment>
<dbReference type="EMBL" id="BAABLO010000004">
    <property type="protein sequence ID" value="GAA4719545.1"/>
    <property type="molecule type" value="Genomic_DNA"/>
</dbReference>
<dbReference type="SUPFAM" id="SSF53756">
    <property type="entry name" value="UDP-Glycosyltransferase/glycogen phosphorylase"/>
    <property type="match status" value="1"/>
</dbReference>
<evidence type="ECO:0000256" key="1">
    <source>
        <dbReference type="ARBA" id="ARBA00021292"/>
    </source>
</evidence>
<sequence length="406" mass="43803">MFNQFAMPRTQWGLTRNAELFSRLTGWDARIVAANRDHYGQGTFTTTDPLFTLVPVPAYAGSSVRRVAGWVLFAARATAIGLRMRGVDAVYGSSPHLLAPLAAWVVAAARRKPLVVEVRDLWPESIVEAGLLHRGSRLHRLLVGLETFLYRRARSIVVVTPGWEDHFARLGIDLAKVVVIPNGTDVDDRPVDRAAARTRHGITGFTAVYAGAHGPANGLDQVLDAAKGLPEVRVLLLGAGSEKARLMERAAREAVTNVEFRDPVPKDELREVLAACDVGIHVLAPWQLLQAGLSPNKVFDYLAAGLPVVSNCATGLRDVMTDGECGRLGGPDDLTGCLSAVHEASDHQRALWATAGRTLVTDRFSRTASATLLESVLVESCRGPEYGHHTQSSSPHGITSERAGNP</sequence>
<dbReference type="PANTHER" id="PTHR45947">
    <property type="entry name" value="SULFOQUINOVOSYL TRANSFERASE SQD2"/>
    <property type="match status" value="1"/>
</dbReference>
<proteinExistence type="predicted"/>
<feature type="region of interest" description="Disordered" evidence="4">
    <location>
        <begin position="384"/>
        <end position="406"/>
    </location>
</feature>
<organism evidence="6 7">
    <name type="scientific">Pedococcus ginsenosidimutans</name>
    <dbReference type="NCBI Taxonomy" id="490570"/>
    <lineage>
        <taxon>Bacteria</taxon>
        <taxon>Bacillati</taxon>
        <taxon>Actinomycetota</taxon>
        <taxon>Actinomycetes</taxon>
        <taxon>Micrococcales</taxon>
        <taxon>Intrasporangiaceae</taxon>
        <taxon>Pedococcus</taxon>
    </lineage>
</organism>
<dbReference type="InterPro" id="IPR050194">
    <property type="entry name" value="Glycosyltransferase_grp1"/>
</dbReference>
<dbReference type="PANTHER" id="PTHR45947:SF3">
    <property type="entry name" value="SULFOQUINOVOSYL TRANSFERASE SQD2"/>
    <property type="match status" value="1"/>
</dbReference>
<feature type="domain" description="Glycosyltransferase subfamily 4-like N-terminal" evidence="5">
    <location>
        <begin position="25"/>
        <end position="183"/>
    </location>
</feature>
<evidence type="ECO:0000313" key="6">
    <source>
        <dbReference type="EMBL" id="GAA4719545.1"/>
    </source>
</evidence>
<protein>
    <recommendedName>
        <fullName evidence="1">D-inositol 3-phosphate glycosyltransferase</fullName>
    </recommendedName>
</protein>
<evidence type="ECO:0000256" key="2">
    <source>
        <dbReference type="ARBA" id="ARBA00022676"/>
    </source>
</evidence>
<dbReference type="Pfam" id="PF13579">
    <property type="entry name" value="Glyco_trans_4_4"/>
    <property type="match status" value="1"/>
</dbReference>
<dbReference type="Proteomes" id="UP001500556">
    <property type="component" value="Unassembled WGS sequence"/>
</dbReference>
<dbReference type="Gene3D" id="3.40.50.2000">
    <property type="entry name" value="Glycogen Phosphorylase B"/>
    <property type="match status" value="2"/>
</dbReference>
<evidence type="ECO:0000256" key="4">
    <source>
        <dbReference type="SAM" id="MobiDB-lite"/>
    </source>
</evidence>
<keyword evidence="3" id="KW-0808">Transferase</keyword>
<dbReference type="CDD" id="cd03794">
    <property type="entry name" value="GT4_WbuB-like"/>
    <property type="match status" value="1"/>
</dbReference>
<gene>
    <name evidence="6" type="ORF">GCM10025782_16160</name>
</gene>